<sequence length="222" mass="23358">MDVKAQLKAVARGIETKEVDGVLSHVQKLAQTYPSPIDDVWDAVTTIERIPRWFLPVSGDLRLGGHFQFEGNAGGEIRRCDPPSAGSAGYTVTWGMGTGEPAIVHVRLTAVDAASTRFELENVVAVDSIPEGLWEQLGPSATGMGWDSGLLGLASYFGSGGGGISPEEGQAWLATDEGRSFLRGSADAWAREHIADGADPQVANAAATTTYGMYTGELPPAV</sequence>
<evidence type="ECO:0000256" key="1">
    <source>
        <dbReference type="ARBA" id="ARBA00006817"/>
    </source>
</evidence>
<dbReference type="SUPFAM" id="SSF55961">
    <property type="entry name" value="Bet v1-like"/>
    <property type="match status" value="1"/>
</dbReference>
<evidence type="ECO:0000259" key="2">
    <source>
        <dbReference type="Pfam" id="PF08327"/>
    </source>
</evidence>
<proteinExistence type="inferred from homology"/>
<protein>
    <submittedName>
        <fullName evidence="3">SRPBCC domain-containing protein</fullName>
    </submittedName>
</protein>
<keyword evidence="4" id="KW-1185">Reference proteome</keyword>
<comment type="similarity">
    <text evidence="1">Belongs to the AHA1 family.</text>
</comment>
<accession>A0ABW0NNK9</accession>
<dbReference type="RefSeq" id="WP_386739127.1">
    <property type="nucleotide sequence ID" value="NZ_JBHSMG010000001.1"/>
</dbReference>
<dbReference type="Gene3D" id="3.30.530.20">
    <property type="match status" value="1"/>
</dbReference>
<dbReference type="Proteomes" id="UP001596039">
    <property type="component" value="Unassembled WGS sequence"/>
</dbReference>
<reference evidence="4" key="1">
    <citation type="journal article" date="2019" name="Int. J. Syst. Evol. Microbiol.">
        <title>The Global Catalogue of Microorganisms (GCM) 10K type strain sequencing project: providing services to taxonomists for standard genome sequencing and annotation.</title>
        <authorList>
            <consortium name="The Broad Institute Genomics Platform"/>
            <consortium name="The Broad Institute Genome Sequencing Center for Infectious Disease"/>
            <person name="Wu L."/>
            <person name="Ma J."/>
        </authorList>
    </citation>
    <scope>NUCLEOTIDE SEQUENCE [LARGE SCALE GENOMIC DNA]</scope>
    <source>
        <strain evidence="4">CGMCC 4.6997</strain>
    </source>
</reference>
<dbReference type="Pfam" id="PF08327">
    <property type="entry name" value="AHSA1"/>
    <property type="match status" value="1"/>
</dbReference>
<evidence type="ECO:0000313" key="4">
    <source>
        <dbReference type="Proteomes" id="UP001596039"/>
    </source>
</evidence>
<evidence type="ECO:0000313" key="3">
    <source>
        <dbReference type="EMBL" id="MFC5501543.1"/>
    </source>
</evidence>
<name>A0ABW0NNK9_9MICO</name>
<gene>
    <name evidence="3" type="ORF">ACFPJ4_04720</name>
</gene>
<dbReference type="EMBL" id="JBHSMG010000001">
    <property type="protein sequence ID" value="MFC5501543.1"/>
    <property type="molecule type" value="Genomic_DNA"/>
</dbReference>
<dbReference type="InterPro" id="IPR023393">
    <property type="entry name" value="START-like_dom_sf"/>
</dbReference>
<comment type="caution">
    <text evidence="3">The sequence shown here is derived from an EMBL/GenBank/DDBJ whole genome shotgun (WGS) entry which is preliminary data.</text>
</comment>
<organism evidence="3 4">
    <name type="scientific">Lysinimonas soli</name>
    <dbReference type="NCBI Taxonomy" id="1074233"/>
    <lineage>
        <taxon>Bacteria</taxon>
        <taxon>Bacillati</taxon>
        <taxon>Actinomycetota</taxon>
        <taxon>Actinomycetes</taxon>
        <taxon>Micrococcales</taxon>
        <taxon>Microbacteriaceae</taxon>
        <taxon>Lysinimonas</taxon>
    </lineage>
</organism>
<feature type="domain" description="Activator of Hsp90 ATPase homologue 1/2-like C-terminal" evidence="2">
    <location>
        <begin position="36"/>
        <end position="157"/>
    </location>
</feature>
<dbReference type="InterPro" id="IPR013538">
    <property type="entry name" value="ASHA1/2-like_C"/>
</dbReference>